<dbReference type="Proteomes" id="UP000249619">
    <property type="component" value="Unassembled WGS sequence"/>
</dbReference>
<dbReference type="EMBL" id="QGDH01000006">
    <property type="protein sequence ID" value="RAR16035.1"/>
    <property type="molecule type" value="Genomic_DNA"/>
</dbReference>
<accession>A0A364NFD5</accession>
<dbReference type="AlphaFoldDB" id="A0A364NFD5"/>
<protein>
    <submittedName>
        <fullName evidence="2">Uncharacterized protein</fullName>
    </submittedName>
</protein>
<sequence>MPDNEPIGWRLARVNGHIRQFLRRFQRESPLRPDTLGENRAGRSSVEDFNIFMAEYTRLLRTNRLEGLPMQMLSSSAEHVPQSVAENPTAAATPAPEQQGPKKSVTTLVSLLPKTVFDETKEADGTGNTLPYIKVQRSLLKWSGKHASDVLTPQQALVWTQSIAGDRRPRAKDALRLCYYMRSQGLDTYADVRDGSISLYVANQQTNNRGPQTDKLYWKQMIKTDEVVFMATSFNPPAPRNDLIPAPSPRTIGGLLSHLAAPTSKTMAKEEIHPNTSHPHKIIFKYSSRTHKQT</sequence>
<proteinExistence type="predicted"/>
<gene>
    <name evidence="2" type="ORF">DDE83_000610</name>
</gene>
<dbReference type="OrthoDB" id="3770722at2759"/>
<comment type="caution">
    <text evidence="2">The sequence shown here is derived from an EMBL/GenBank/DDBJ whole genome shotgun (WGS) entry which is preliminary data.</text>
</comment>
<evidence type="ECO:0000256" key="1">
    <source>
        <dbReference type="SAM" id="MobiDB-lite"/>
    </source>
</evidence>
<feature type="region of interest" description="Disordered" evidence="1">
    <location>
        <begin position="74"/>
        <end position="103"/>
    </location>
</feature>
<reference evidence="3" key="1">
    <citation type="submission" date="2018-05" db="EMBL/GenBank/DDBJ databases">
        <title>Draft genome sequence of Stemphylium lycopersici strain CIDEFI 213.</title>
        <authorList>
            <person name="Medina R."/>
            <person name="Franco M.E.E."/>
            <person name="Lucentini C.G."/>
            <person name="Saparrat M.C.N."/>
            <person name="Balatti P.A."/>
        </authorList>
    </citation>
    <scope>NUCLEOTIDE SEQUENCE [LARGE SCALE GENOMIC DNA]</scope>
    <source>
        <strain evidence="3">CIDEFI 213</strain>
    </source>
</reference>
<evidence type="ECO:0000313" key="2">
    <source>
        <dbReference type="EMBL" id="RAR16035.1"/>
    </source>
</evidence>
<keyword evidence="3" id="KW-1185">Reference proteome</keyword>
<organism evidence="2 3">
    <name type="scientific">Stemphylium lycopersici</name>
    <name type="common">Tomato gray leaf spot disease fungus</name>
    <name type="synonym">Thyrospora lycopersici</name>
    <dbReference type="NCBI Taxonomy" id="183478"/>
    <lineage>
        <taxon>Eukaryota</taxon>
        <taxon>Fungi</taxon>
        <taxon>Dikarya</taxon>
        <taxon>Ascomycota</taxon>
        <taxon>Pezizomycotina</taxon>
        <taxon>Dothideomycetes</taxon>
        <taxon>Pleosporomycetidae</taxon>
        <taxon>Pleosporales</taxon>
        <taxon>Pleosporineae</taxon>
        <taxon>Pleosporaceae</taxon>
        <taxon>Stemphylium</taxon>
    </lineage>
</organism>
<name>A0A364NFD5_STELY</name>
<evidence type="ECO:0000313" key="3">
    <source>
        <dbReference type="Proteomes" id="UP000249619"/>
    </source>
</evidence>